<dbReference type="AlphaFoldDB" id="A0A5N5FPE2"/>
<sequence length="71" mass="8324">MKIRQFLVKLDEIRTTYHFPFILRFRLEHGRLKSASIFINFLPFFLADFGGCSSATCNPDQVDPITQTVWQ</sequence>
<reference evidence="1 2" key="3">
    <citation type="submission" date="2019-11" db="EMBL/GenBank/DDBJ databases">
        <title>A de novo genome assembly of a pear dwarfing rootstock.</title>
        <authorList>
            <person name="Wang F."/>
            <person name="Wang J."/>
            <person name="Li S."/>
            <person name="Zhang Y."/>
            <person name="Fang M."/>
            <person name="Ma L."/>
            <person name="Zhao Y."/>
            <person name="Jiang S."/>
        </authorList>
    </citation>
    <scope>NUCLEOTIDE SEQUENCE [LARGE SCALE GENOMIC DNA]</scope>
    <source>
        <strain evidence="1">S2</strain>
        <tissue evidence="1">Leaf</tissue>
    </source>
</reference>
<comment type="caution">
    <text evidence="1">The sequence shown here is derived from an EMBL/GenBank/DDBJ whole genome shotgun (WGS) entry which is preliminary data.</text>
</comment>
<accession>A0A5N5FPE2</accession>
<name>A0A5N5FPE2_9ROSA</name>
<reference evidence="1 2" key="1">
    <citation type="submission" date="2019-09" db="EMBL/GenBank/DDBJ databases">
        <authorList>
            <person name="Ou C."/>
        </authorList>
    </citation>
    <scope>NUCLEOTIDE SEQUENCE [LARGE SCALE GENOMIC DNA]</scope>
    <source>
        <strain evidence="1">S2</strain>
        <tissue evidence="1">Leaf</tissue>
    </source>
</reference>
<keyword evidence="2" id="KW-1185">Reference proteome</keyword>
<proteinExistence type="predicted"/>
<reference evidence="2" key="2">
    <citation type="submission" date="2019-10" db="EMBL/GenBank/DDBJ databases">
        <title>A de novo genome assembly of a pear dwarfing rootstock.</title>
        <authorList>
            <person name="Wang F."/>
            <person name="Wang J."/>
            <person name="Li S."/>
            <person name="Zhang Y."/>
            <person name="Fang M."/>
            <person name="Ma L."/>
            <person name="Zhao Y."/>
            <person name="Jiang S."/>
        </authorList>
    </citation>
    <scope>NUCLEOTIDE SEQUENCE [LARGE SCALE GENOMIC DNA]</scope>
</reference>
<protein>
    <submittedName>
        <fullName evidence="1">Calcium-transporting ATPase 12</fullName>
    </submittedName>
</protein>
<organism evidence="1 2">
    <name type="scientific">Pyrus ussuriensis x Pyrus communis</name>
    <dbReference type="NCBI Taxonomy" id="2448454"/>
    <lineage>
        <taxon>Eukaryota</taxon>
        <taxon>Viridiplantae</taxon>
        <taxon>Streptophyta</taxon>
        <taxon>Embryophyta</taxon>
        <taxon>Tracheophyta</taxon>
        <taxon>Spermatophyta</taxon>
        <taxon>Magnoliopsida</taxon>
        <taxon>eudicotyledons</taxon>
        <taxon>Gunneridae</taxon>
        <taxon>Pentapetalae</taxon>
        <taxon>rosids</taxon>
        <taxon>fabids</taxon>
        <taxon>Rosales</taxon>
        <taxon>Rosaceae</taxon>
        <taxon>Amygdaloideae</taxon>
        <taxon>Maleae</taxon>
        <taxon>Pyrus</taxon>
    </lineage>
</organism>
<evidence type="ECO:0000313" key="1">
    <source>
        <dbReference type="EMBL" id="KAB2600134.1"/>
    </source>
</evidence>
<evidence type="ECO:0000313" key="2">
    <source>
        <dbReference type="Proteomes" id="UP000327157"/>
    </source>
</evidence>
<dbReference type="EMBL" id="SMOL01000753">
    <property type="protein sequence ID" value="KAB2600134.1"/>
    <property type="molecule type" value="Genomic_DNA"/>
</dbReference>
<dbReference type="Proteomes" id="UP000327157">
    <property type="component" value="Chromosome 13"/>
</dbReference>
<gene>
    <name evidence="1" type="ORF">D8674_010405</name>
</gene>